<reference evidence="4 5" key="1">
    <citation type="submission" date="2021-02" db="EMBL/GenBank/DDBJ databases">
        <title>Draft genome and description of Leucobacter sp nov strain Marseille-Q4368.</title>
        <authorList>
            <person name="Boxberger M."/>
            <person name="La Scola B."/>
        </authorList>
    </citation>
    <scope>NUCLEOTIDE SEQUENCE [LARGE SCALE GENOMIC DNA]</scope>
    <source>
        <strain evidence="4 5">Marseille-Q4368</strain>
    </source>
</reference>
<keyword evidence="4" id="KW-0808">Transferase</keyword>
<feature type="transmembrane region" description="Helical" evidence="2">
    <location>
        <begin position="83"/>
        <end position="105"/>
    </location>
</feature>
<dbReference type="Proteomes" id="UP000811492">
    <property type="component" value="Unassembled WGS sequence"/>
</dbReference>
<feature type="transmembrane region" description="Helical" evidence="2">
    <location>
        <begin position="316"/>
        <end position="338"/>
    </location>
</feature>
<feature type="domain" description="Acyltransferase 3" evidence="3">
    <location>
        <begin position="39"/>
        <end position="373"/>
    </location>
</feature>
<comment type="caution">
    <text evidence="4">The sequence shown here is derived from an EMBL/GenBank/DDBJ whole genome shotgun (WGS) entry which is preliminary data.</text>
</comment>
<evidence type="ECO:0000256" key="2">
    <source>
        <dbReference type="SAM" id="Phobius"/>
    </source>
</evidence>
<dbReference type="EMBL" id="JAFEVO010000001">
    <property type="protein sequence ID" value="MBS3182765.1"/>
    <property type="molecule type" value="Genomic_DNA"/>
</dbReference>
<feature type="transmembrane region" description="Helical" evidence="2">
    <location>
        <begin position="278"/>
        <end position="295"/>
    </location>
</feature>
<sequence length="471" mass="50143">MTLTHSQPDLLALDTSASPPPAARPTSPARPASHRDPTVDAVRAGALLIVVVLHALMVGAQIAPTGALRTSVALSGEAWFVPMTWVLQIMPLFFIAGGFASLSQWRRMRERGASAAEYVTARTRRLAVPAILMIGSVGGALLLARALGADAALIDEASLRIGQPLWFLATYFGVTALVPAMAWLHDRIPLITVLALAVGVIIVDVAHACLGAPVGYLNLVLVWPLMQQLGFLMRDGLSFAVWRRRGLITGLLASLALLLALIGRGWSPDMLVNLNPPTTAIMLLGTAQFFVLQLLRPRLDSLTRAPRLTRVISRANAVAMGVYLWHMPVVLGLVALMWSAGLPLPAPHSEAWWATRPLWLLVIGCCVLPVAACIAPLEQRIAARLQAMATATATGFGNRAGMRGMRGMRGMQGWSASLSVLCGIGGTASALLAGIASPLPYAAALALLALGLHFATLRPRLRLRPRLVTLR</sequence>
<dbReference type="RefSeq" id="WP_211649764.1">
    <property type="nucleotide sequence ID" value="NZ_JAFEVO010000001.1"/>
</dbReference>
<feature type="transmembrane region" description="Helical" evidence="2">
    <location>
        <begin position="190"/>
        <end position="208"/>
    </location>
</feature>
<dbReference type="Pfam" id="PF01757">
    <property type="entry name" value="Acyl_transf_3"/>
    <property type="match status" value="1"/>
</dbReference>
<organism evidence="4 5">
    <name type="scientific">Leucobacter manosquensis</name>
    <dbReference type="NCBI Taxonomy" id="2810611"/>
    <lineage>
        <taxon>Bacteria</taxon>
        <taxon>Bacillati</taxon>
        <taxon>Actinomycetota</taxon>
        <taxon>Actinomycetes</taxon>
        <taxon>Micrococcales</taxon>
        <taxon>Microbacteriaceae</taxon>
        <taxon>Leucobacter</taxon>
    </lineage>
</organism>
<keyword evidence="4" id="KW-0012">Acyltransferase</keyword>
<feature type="transmembrane region" description="Helical" evidence="2">
    <location>
        <begin position="44"/>
        <end position="63"/>
    </location>
</feature>
<feature type="transmembrane region" description="Helical" evidence="2">
    <location>
        <begin position="413"/>
        <end position="433"/>
    </location>
</feature>
<feature type="region of interest" description="Disordered" evidence="1">
    <location>
        <begin position="1"/>
        <end position="36"/>
    </location>
</feature>
<dbReference type="GO" id="GO:0016746">
    <property type="term" value="F:acyltransferase activity"/>
    <property type="evidence" value="ECO:0007669"/>
    <property type="project" value="UniProtKB-KW"/>
</dbReference>
<keyword evidence="2" id="KW-0812">Transmembrane</keyword>
<feature type="transmembrane region" description="Helical" evidence="2">
    <location>
        <begin position="164"/>
        <end position="183"/>
    </location>
</feature>
<dbReference type="InterPro" id="IPR002656">
    <property type="entry name" value="Acyl_transf_3_dom"/>
</dbReference>
<gene>
    <name evidence="4" type="ORF">JSQ98_11280</name>
</gene>
<evidence type="ECO:0000256" key="1">
    <source>
        <dbReference type="SAM" id="MobiDB-lite"/>
    </source>
</evidence>
<evidence type="ECO:0000313" key="4">
    <source>
        <dbReference type="EMBL" id="MBS3182765.1"/>
    </source>
</evidence>
<keyword evidence="2" id="KW-1133">Transmembrane helix</keyword>
<proteinExistence type="predicted"/>
<keyword evidence="2" id="KW-0472">Membrane</keyword>
<feature type="transmembrane region" description="Helical" evidence="2">
    <location>
        <begin position="214"/>
        <end position="234"/>
    </location>
</feature>
<feature type="transmembrane region" description="Helical" evidence="2">
    <location>
        <begin position="439"/>
        <end position="457"/>
    </location>
</feature>
<name>A0ABS5M718_9MICO</name>
<feature type="transmembrane region" description="Helical" evidence="2">
    <location>
        <begin position="126"/>
        <end position="144"/>
    </location>
</feature>
<feature type="transmembrane region" description="Helical" evidence="2">
    <location>
        <begin position="358"/>
        <end position="377"/>
    </location>
</feature>
<accession>A0ABS5M718</accession>
<protein>
    <submittedName>
        <fullName evidence="4">Acyltransferase</fullName>
    </submittedName>
</protein>
<keyword evidence="5" id="KW-1185">Reference proteome</keyword>
<feature type="transmembrane region" description="Helical" evidence="2">
    <location>
        <begin position="246"/>
        <end position="266"/>
    </location>
</feature>
<evidence type="ECO:0000313" key="5">
    <source>
        <dbReference type="Proteomes" id="UP000811492"/>
    </source>
</evidence>
<evidence type="ECO:0000259" key="3">
    <source>
        <dbReference type="Pfam" id="PF01757"/>
    </source>
</evidence>